<proteinExistence type="predicted"/>
<evidence type="ECO:0000256" key="2">
    <source>
        <dbReference type="ARBA" id="ARBA00023125"/>
    </source>
</evidence>
<keyword evidence="1" id="KW-0805">Transcription regulation</keyword>
<dbReference type="CDD" id="cd01392">
    <property type="entry name" value="HTH_LacI"/>
    <property type="match status" value="1"/>
</dbReference>
<protein>
    <submittedName>
        <fullName evidence="5">Putative lacI-family transcriptional regulator</fullName>
    </submittedName>
</protein>
<dbReference type="Pfam" id="PF00356">
    <property type="entry name" value="LacI"/>
    <property type="match status" value="1"/>
</dbReference>
<keyword evidence="3" id="KW-0804">Transcription</keyword>
<dbReference type="PANTHER" id="PTHR30146">
    <property type="entry name" value="LACI-RELATED TRANSCRIPTIONAL REPRESSOR"/>
    <property type="match status" value="1"/>
</dbReference>
<dbReference type="Pfam" id="PF00532">
    <property type="entry name" value="Peripla_BP_1"/>
    <property type="match status" value="1"/>
</dbReference>
<dbReference type="PROSITE" id="PS00356">
    <property type="entry name" value="HTH_LACI_1"/>
    <property type="match status" value="1"/>
</dbReference>
<evidence type="ECO:0000256" key="1">
    <source>
        <dbReference type="ARBA" id="ARBA00023015"/>
    </source>
</evidence>
<keyword evidence="6" id="KW-1185">Reference proteome</keyword>
<dbReference type="Proteomes" id="UP000035763">
    <property type="component" value="Unassembled WGS sequence"/>
</dbReference>
<organism evidence="5 6">
    <name type="scientific">Nostocoides australiense Ben110</name>
    <dbReference type="NCBI Taxonomy" id="1193182"/>
    <lineage>
        <taxon>Bacteria</taxon>
        <taxon>Bacillati</taxon>
        <taxon>Actinomycetota</taxon>
        <taxon>Actinomycetes</taxon>
        <taxon>Micrococcales</taxon>
        <taxon>Intrasporangiaceae</taxon>
        <taxon>Nostocoides</taxon>
    </lineage>
</organism>
<comment type="caution">
    <text evidence="5">The sequence shown here is derived from an EMBL/GenBank/DDBJ whole genome shotgun (WGS) entry which is preliminary data.</text>
</comment>
<dbReference type="STRING" id="1193182.BN11_1310014"/>
<dbReference type="GO" id="GO:0003700">
    <property type="term" value="F:DNA-binding transcription factor activity"/>
    <property type="evidence" value="ECO:0007669"/>
    <property type="project" value="TreeGrafter"/>
</dbReference>
<dbReference type="AlphaFoldDB" id="W6JU70"/>
<dbReference type="CDD" id="cd06267">
    <property type="entry name" value="PBP1_LacI_sugar_binding-like"/>
    <property type="match status" value="1"/>
</dbReference>
<dbReference type="Gene3D" id="3.40.50.2300">
    <property type="match status" value="2"/>
</dbReference>
<dbReference type="GO" id="GO:0000976">
    <property type="term" value="F:transcription cis-regulatory region binding"/>
    <property type="evidence" value="ECO:0007669"/>
    <property type="project" value="TreeGrafter"/>
</dbReference>
<accession>W6JU70</accession>
<keyword evidence="2" id="KW-0238">DNA-binding</keyword>
<dbReference type="Gene3D" id="1.10.260.40">
    <property type="entry name" value="lambda repressor-like DNA-binding domains"/>
    <property type="match status" value="1"/>
</dbReference>
<sequence length="331" mass="35156">MRDVAAAAGVSLKTVSRVVNNEPGVTGAVRERVQAAAERLDYRHNLAASNLRRSGSRTGVIGVLVQDVANSYSAGLLRALEDAMRVHDVMLVAGSLDETTARERAMVTNLISRRVDGLVIVPASPRQDYLEPEIRAGLPIIFADRAPRGIDTDSVIVDNALGAYQAVDHLLARGHRRIAVLTDSASIATADERVRGARAAFAKHGLELPGDLLVRGHADQQGAAATVHRLRELPDPPTAIFAGRNAISKGTLQALAERGERESVAVVGFDDFPMADLLQVTVIRQDVAKLGALVAARLLERIAGDTTPPIRIVLPPTLIPRGSGEIPPPAA</sequence>
<dbReference type="PROSITE" id="PS50932">
    <property type="entry name" value="HTH_LACI_2"/>
    <property type="match status" value="1"/>
</dbReference>
<evidence type="ECO:0000313" key="6">
    <source>
        <dbReference type="Proteomes" id="UP000035763"/>
    </source>
</evidence>
<evidence type="ECO:0000256" key="3">
    <source>
        <dbReference type="ARBA" id="ARBA00023163"/>
    </source>
</evidence>
<dbReference type="OrthoDB" id="3595338at2"/>
<dbReference type="RefSeq" id="WP_048697125.1">
    <property type="nucleotide sequence ID" value="NZ_HG764815.1"/>
</dbReference>
<dbReference type="SUPFAM" id="SSF47413">
    <property type="entry name" value="lambda repressor-like DNA-binding domains"/>
    <property type="match status" value="1"/>
</dbReference>
<dbReference type="InterPro" id="IPR028082">
    <property type="entry name" value="Peripla_BP_I"/>
</dbReference>
<dbReference type="SMART" id="SM00354">
    <property type="entry name" value="HTH_LACI"/>
    <property type="match status" value="1"/>
</dbReference>
<dbReference type="InterPro" id="IPR001761">
    <property type="entry name" value="Peripla_BP/Lac1_sug-bd_dom"/>
</dbReference>
<dbReference type="EMBL" id="CAJA01000037">
    <property type="protein sequence ID" value="CCH72066.1"/>
    <property type="molecule type" value="Genomic_DNA"/>
</dbReference>
<name>W6JU70_9MICO</name>
<feature type="domain" description="HTH lacI-type" evidence="4">
    <location>
        <begin position="1"/>
        <end position="53"/>
    </location>
</feature>
<reference evidence="5 6" key="1">
    <citation type="journal article" date="2013" name="ISME J.">
        <title>A metabolic model for members of the genus Tetrasphaera involved in enhanced biological phosphorus removal.</title>
        <authorList>
            <person name="Kristiansen R."/>
            <person name="Nguyen H.T.T."/>
            <person name="Saunders A.M."/>
            <person name="Nielsen J.L."/>
            <person name="Wimmer R."/>
            <person name="Le V.Q."/>
            <person name="McIlroy S.J."/>
            <person name="Petrovski S."/>
            <person name="Seviour R.J."/>
            <person name="Calteau A."/>
            <person name="Nielsen K.L."/>
            <person name="Nielsen P.H."/>
        </authorList>
    </citation>
    <scope>NUCLEOTIDE SEQUENCE [LARGE SCALE GENOMIC DNA]</scope>
    <source>
        <strain evidence="5 6">Ben110</strain>
    </source>
</reference>
<dbReference type="InterPro" id="IPR000843">
    <property type="entry name" value="HTH_LacI"/>
</dbReference>
<gene>
    <name evidence="5" type="ORF">BN11_1310014</name>
</gene>
<dbReference type="SUPFAM" id="SSF53822">
    <property type="entry name" value="Periplasmic binding protein-like I"/>
    <property type="match status" value="1"/>
</dbReference>
<dbReference type="InterPro" id="IPR010982">
    <property type="entry name" value="Lambda_DNA-bd_dom_sf"/>
</dbReference>
<evidence type="ECO:0000259" key="4">
    <source>
        <dbReference type="PROSITE" id="PS50932"/>
    </source>
</evidence>
<dbReference type="PANTHER" id="PTHR30146:SF109">
    <property type="entry name" value="HTH-TYPE TRANSCRIPTIONAL REGULATOR GALS"/>
    <property type="match status" value="1"/>
</dbReference>
<evidence type="ECO:0000313" key="5">
    <source>
        <dbReference type="EMBL" id="CCH72066.1"/>
    </source>
</evidence>